<proteinExistence type="predicted"/>
<sequence>MKKVYLSLIVGINIYSYAQVGINNSSPKSTLDITAALPTGTLNPETKDGIIIPNLDRQRAQAMGNNTTPVTTLSTLIYVNNSTTGTATGSAINIGSPGFYYFDTAALPAPGVWQPIRSTNVDIYGGQLKIPPHQQYTSDFSNHNNTIYDSDNWWVISKVSTYAGTNTPAKMVIVYEFQGSPFNVSGLYPQLTAGNNSGLPDVYNANMISIENNGTNGRTRLTVVVVRSDHFGNNWQGTFLLNVLLTRRVN</sequence>
<reference evidence="1 2" key="1">
    <citation type="submission" date="2020-09" db="EMBL/GenBank/DDBJ databases">
        <title>Genome seq and assembly of Chryseobacterium sp.</title>
        <authorList>
            <person name="Chhetri G."/>
        </authorList>
    </citation>
    <scope>NUCLEOTIDE SEQUENCE [LARGE SCALE GENOMIC DNA]</scope>
    <source>
        <strain evidence="1 2">GCR10</strain>
    </source>
</reference>
<dbReference type="EMBL" id="JACYFS010000003">
    <property type="protein sequence ID" value="MBD8082870.1"/>
    <property type="molecule type" value="Genomic_DNA"/>
</dbReference>
<gene>
    <name evidence="1" type="ORF">IC610_10625</name>
</gene>
<organism evidence="1 2">
    <name type="scientific">Chryseobacterium caseinilyticum</name>
    <dbReference type="NCBI Taxonomy" id="2771428"/>
    <lineage>
        <taxon>Bacteria</taxon>
        <taxon>Pseudomonadati</taxon>
        <taxon>Bacteroidota</taxon>
        <taxon>Flavobacteriia</taxon>
        <taxon>Flavobacteriales</taxon>
        <taxon>Weeksellaceae</taxon>
        <taxon>Chryseobacterium group</taxon>
        <taxon>Chryseobacterium</taxon>
    </lineage>
</organism>
<evidence type="ECO:0000313" key="2">
    <source>
        <dbReference type="Proteomes" id="UP000637299"/>
    </source>
</evidence>
<keyword evidence="2" id="KW-1185">Reference proteome</keyword>
<protein>
    <recommendedName>
        <fullName evidence="3">Cleaved adhesin domain-containing protein</fullName>
    </recommendedName>
</protein>
<evidence type="ECO:0000313" key="1">
    <source>
        <dbReference type="EMBL" id="MBD8082870.1"/>
    </source>
</evidence>
<dbReference type="RefSeq" id="WP_191736849.1">
    <property type="nucleotide sequence ID" value="NZ_JACYFS010000003.1"/>
</dbReference>
<name>A0ABR8ZDA1_9FLAO</name>
<comment type="caution">
    <text evidence="1">The sequence shown here is derived from an EMBL/GenBank/DDBJ whole genome shotgun (WGS) entry which is preliminary data.</text>
</comment>
<dbReference type="Proteomes" id="UP000637299">
    <property type="component" value="Unassembled WGS sequence"/>
</dbReference>
<evidence type="ECO:0008006" key="3">
    <source>
        <dbReference type="Google" id="ProtNLM"/>
    </source>
</evidence>
<accession>A0ABR8ZDA1</accession>